<organism evidence="8 9">
    <name type="scientific">Candidatus Gottesmanbacteria bacterium RIFCSPHIGHO2_01_FULL_46_14</name>
    <dbReference type="NCBI Taxonomy" id="1798380"/>
    <lineage>
        <taxon>Bacteria</taxon>
        <taxon>Candidatus Gottesmaniibacteriota</taxon>
    </lineage>
</organism>
<proteinExistence type="inferred from homology"/>
<dbReference type="InterPro" id="IPR029044">
    <property type="entry name" value="Nucleotide-diphossugar_trans"/>
</dbReference>
<dbReference type="SUPFAM" id="SSF53448">
    <property type="entry name" value="Nucleotide-diphospho-sugar transferases"/>
    <property type="match status" value="2"/>
</dbReference>
<feature type="transmembrane region" description="Helical" evidence="4">
    <location>
        <begin position="298"/>
        <end position="321"/>
    </location>
</feature>
<dbReference type="Gene3D" id="3.90.550.10">
    <property type="entry name" value="Spore Coat Polysaccharide Biosynthesis Protein SpsA, Chain A"/>
    <property type="match status" value="2"/>
</dbReference>
<feature type="transmembrane region" description="Helical" evidence="4">
    <location>
        <begin position="1029"/>
        <end position="1050"/>
    </location>
</feature>
<keyword evidence="2" id="KW-0328">Glycosyltransferase</keyword>
<dbReference type="Pfam" id="PF13439">
    <property type="entry name" value="Glyco_transf_4"/>
    <property type="match status" value="1"/>
</dbReference>
<evidence type="ECO:0000259" key="5">
    <source>
        <dbReference type="Pfam" id="PF00534"/>
    </source>
</evidence>
<feature type="transmembrane region" description="Helical" evidence="4">
    <location>
        <begin position="909"/>
        <end position="930"/>
    </location>
</feature>
<name>A0A1F5ZQC0_9BACT</name>
<feature type="transmembrane region" description="Helical" evidence="4">
    <location>
        <begin position="1119"/>
        <end position="1142"/>
    </location>
</feature>
<evidence type="ECO:0000256" key="1">
    <source>
        <dbReference type="ARBA" id="ARBA00006739"/>
    </source>
</evidence>
<evidence type="ECO:0000256" key="4">
    <source>
        <dbReference type="SAM" id="Phobius"/>
    </source>
</evidence>
<dbReference type="Gene3D" id="3.40.50.2000">
    <property type="entry name" value="Glycogen Phosphorylase B"/>
    <property type="match status" value="2"/>
</dbReference>
<dbReference type="EMBL" id="MFJJ01000014">
    <property type="protein sequence ID" value="OGG14706.1"/>
    <property type="molecule type" value="Genomic_DNA"/>
</dbReference>
<feature type="transmembrane region" description="Helical" evidence="4">
    <location>
        <begin position="616"/>
        <end position="635"/>
    </location>
</feature>
<dbReference type="GO" id="GO:0016757">
    <property type="term" value="F:glycosyltransferase activity"/>
    <property type="evidence" value="ECO:0007669"/>
    <property type="project" value="UniProtKB-KW"/>
</dbReference>
<evidence type="ECO:0000256" key="2">
    <source>
        <dbReference type="ARBA" id="ARBA00022676"/>
    </source>
</evidence>
<evidence type="ECO:0000256" key="3">
    <source>
        <dbReference type="ARBA" id="ARBA00022679"/>
    </source>
</evidence>
<accession>A0A1F5ZQC0</accession>
<comment type="similarity">
    <text evidence="1">Belongs to the glycosyltransferase 2 family.</text>
</comment>
<dbReference type="InterPro" id="IPR001173">
    <property type="entry name" value="Glyco_trans_2-like"/>
</dbReference>
<feature type="transmembrane region" description="Helical" evidence="4">
    <location>
        <begin position="271"/>
        <end position="292"/>
    </location>
</feature>
<keyword evidence="4" id="KW-0472">Membrane</keyword>
<feature type="transmembrane region" description="Helical" evidence="4">
    <location>
        <begin position="985"/>
        <end position="1009"/>
    </location>
</feature>
<dbReference type="Pfam" id="PF13641">
    <property type="entry name" value="Glyco_tranf_2_3"/>
    <property type="match status" value="1"/>
</dbReference>
<dbReference type="CDD" id="cd06427">
    <property type="entry name" value="CESA_like_2"/>
    <property type="match status" value="1"/>
</dbReference>
<dbReference type="InterPro" id="IPR028098">
    <property type="entry name" value="Glyco_trans_4-like_N"/>
</dbReference>
<dbReference type="Pfam" id="PF00534">
    <property type="entry name" value="Glycos_transf_1"/>
    <property type="match status" value="1"/>
</dbReference>
<dbReference type="CDD" id="cd03801">
    <property type="entry name" value="GT4_PimA-like"/>
    <property type="match status" value="1"/>
</dbReference>
<feature type="transmembrane region" description="Helical" evidence="4">
    <location>
        <begin position="1229"/>
        <end position="1248"/>
    </location>
</feature>
<feature type="transmembrane region" description="Helical" evidence="4">
    <location>
        <begin position="825"/>
        <end position="846"/>
    </location>
</feature>
<evidence type="ECO:0000259" key="6">
    <source>
        <dbReference type="Pfam" id="PF00535"/>
    </source>
</evidence>
<feature type="transmembrane region" description="Helical" evidence="4">
    <location>
        <begin position="882"/>
        <end position="903"/>
    </location>
</feature>
<evidence type="ECO:0008006" key="10">
    <source>
        <dbReference type="Google" id="ProtNLM"/>
    </source>
</evidence>
<evidence type="ECO:0000313" key="9">
    <source>
        <dbReference type="Proteomes" id="UP000177416"/>
    </source>
</evidence>
<feature type="transmembrane region" description="Helical" evidence="4">
    <location>
        <begin position="958"/>
        <end position="979"/>
    </location>
</feature>
<feature type="transmembrane region" description="Helical" evidence="4">
    <location>
        <begin position="777"/>
        <end position="799"/>
    </location>
</feature>
<feature type="transmembrane region" description="Helical" evidence="4">
    <location>
        <begin position="741"/>
        <end position="765"/>
    </location>
</feature>
<dbReference type="PANTHER" id="PTHR43630">
    <property type="entry name" value="POLY-BETA-1,6-N-ACETYL-D-GLUCOSAMINE SYNTHASE"/>
    <property type="match status" value="1"/>
</dbReference>
<feature type="transmembrane region" description="Helical" evidence="4">
    <location>
        <begin position="1070"/>
        <end position="1086"/>
    </location>
</feature>
<protein>
    <recommendedName>
        <fullName evidence="10">Glycosyltransferase 2-like domain-containing protein</fullName>
    </recommendedName>
</protein>
<feature type="domain" description="Glycosyl transferase family 1" evidence="5">
    <location>
        <begin position="1357"/>
        <end position="1517"/>
    </location>
</feature>
<feature type="domain" description="Glycosyltransferase 2-like" evidence="6">
    <location>
        <begin position="7"/>
        <end position="164"/>
    </location>
</feature>
<feature type="transmembrane region" description="Helical" evidence="4">
    <location>
        <begin position="683"/>
        <end position="701"/>
    </location>
</feature>
<dbReference type="PANTHER" id="PTHR43630:SF1">
    <property type="entry name" value="POLY-BETA-1,6-N-ACETYL-D-GLUCOSAMINE SYNTHASE"/>
    <property type="match status" value="1"/>
</dbReference>
<dbReference type="SUPFAM" id="SSF53756">
    <property type="entry name" value="UDP-Glycosyltransferase/glycogen phosphorylase"/>
    <property type="match status" value="1"/>
</dbReference>
<feature type="transmembrane region" description="Helical" evidence="4">
    <location>
        <begin position="852"/>
        <end position="870"/>
    </location>
</feature>
<dbReference type="Proteomes" id="UP000177416">
    <property type="component" value="Unassembled WGS sequence"/>
</dbReference>
<feature type="transmembrane region" description="Helical" evidence="4">
    <location>
        <begin position="1093"/>
        <end position="1113"/>
    </location>
</feature>
<sequence>MKPENLSIVIPGRNEELTLTPLVERINASLASAKISYEIIFVDDHSTDGSVAVMERLSKDYPILIHTKRGKAGKAYSIIEGAKLAKSEWIVMIDADLQYPPEAIPAMVEKAQKHGIVVANRRQYKGSCLRRVLSRTNAFVFGKLLFGISTDIQSGLKLFRKDILGHIDENSIRPWAFDLPLLSTAREVGYSIGSVDISFELRQEGASKINLTKTAWEIASGALITWLNVKPIYTLPPKSEGSMIGAGIAHKRTRFITHSTLPHQISAIKTFLFWQQVAIAMTITLVVAGLILHPLPTAIGIVGILSTIYFVDVLFTLFLVLRSLHRSPDISITEAELSHIDERSLPLYSILCPLYREAHVVPQFLKAIESLDYPKNRLDVMLLLEEDDKETIDEVSNLTLPDYVRILVVPEGAPKTKPKACNYGLAYAKGDYVVVYDAEDIPDPKQLKKAILAFGRVPAKTVCLQAKLNFYNPHNNLLTRLFTAEYSLWFDVVLTGLQSIQTSIPLGGTSNHFRTEILRHLHGWDAFNVTEDCDLGSRLFSAGYKTAVMDSITLEEATSKFGNWMRQRSRWIKGYLQTYLVHMRYPLRFVSRHGIHALYFQLTIGGKIAFMFINPFLWLATISYFTLYAFVGPTIESLYPTVIFYMAVTSLVFGNFLFIYYYMIGAARAGHWSVIKYVFLVPFYWLMVSVAATIAMVQLIVKPHYWEKTNHGFHLDKAKKKIFAVAPKSAKAARRWNFAPVLSPAVLLIAASVLGNLLNFVYNAYLGRKLSLEDFGVIGLIGSLLYAAQIAFSAVSMTVTHKSAYLMGRYDGPATEFWKTVRHKALVVSLFATGIWIGGIPVISTVLHLNSLAPIVLFTPVVMVGLLASVDGGYLSGSQQFTLVSVVLITEAISKLVFAILGVETGISLLVYAAIPLSIVCSFAVVRWLSVRFSSQDQKRVVDPKDGGFPRRFFASTILIRSSSAAFLGLDFLMVRLFVTPIEAGQYALLSLSGKMIFFFGSLFSQFIVPLVSRRVGEGGKGKRQFRILLGLTMIASGIGVLAFGVYGYITAPLLFGERANSIVHLLPEYAIAYAFFTVASTIVTYHQIRHNYVFSAMSFVASAGAIVGITLSHGSLDAIVHVLLVSSLAFVNAVAFTHVFLEPIRVFIRNIGDFLGLFSEFPKQRTAGAALRILVLNWRDTRHTWAGGAEVYVHELAKRWVASGNQVTIFCGNDGKHSRNQVIDGVRVVRRGGFYTVYLWAMLYYVFRFRGKFDVIIDSQNGIPFFAPLYARIPTITVIYHVHQQVFREHLKFPFSSIAAFIESRIAPLVYRGSRIVTVSESSKAEILAHLQYGKDARIDIVSPGVDLSLYNTKSKKTTFPSFLYLGRLKQYKNIDVAIRAFATVRKFHQTARMTIAGEGESIDALRALIKEFDLTTSVSFMGKVDEEEKVRLYSRHWAAIQPSSFEGWGLTVIEANACGTPVIASNVYGLRDSVVDEKTGLLVQPRNVLSFVGAMERMITSTGDRRAWSKNATEWAQNFSWEKSADRLHHVVMDELANAKQSVFAYTIARRTSV</sequence>
<keyword evidence="4" id="KW-0812">Transmembrane</keyword>
<evidence type="ECO:0000259" key="7">
    <source>
        <dbReference type="Pfam" id="PF13439"/>
    </source>
</evidence>
<feature type="transmembrane region" description="Helical" evidence="4">
    <location>
        <begin position="642"/>
        <end position="663"/>
    </location>
</feature>
<evidence type="ECO:0000313" key="8">
    <source>
        <dbReference type="EMBL" id="OGG14706.1"/>
    </source>
</evidence>
<comment type="caution">
    <text evidence="8">The sequence shown here is derived from an EMBL/GenBank/DDBJ whole genome shotgun (WGS) entry which is preliminary data.</text>
</comment>
<reference evidence="8 9" key="1">
    <citation type="journal article" date="2016" name="Nat. Commun.">
        <title>Thousands of microbial genomes shed light on interconnected biogeochemical processes in an aquifer system.</title>
        <authorList>
            <person name="Anantharaman K."/>
            <person name="Brown C.T."/>
            <person name="Hug L.A."/>
            <person name="Sharon I."/>
            <person name="Castelle C.J."/>
            <person name="Probst A.J."/>
            <person name="Thomas B.C."/>
            <person name="Singh A."/>
            <person name="Wilkins M.J."/>
            <person name="Karaoz U."/>
            <person name="Brodie E.L."/>
            <person name="Williams K.H."/>
            <person name="Hubbard S.S."/>
            <person name="Banfield J.F."/>
        </authorList>
    </citation>
    <scope>NUCLEOTIDE SEQUENCE [LARGE SCALE GENOMIC DNA]</scope>
</reference>
<dbReference type="InterPro" id="IPR001296">
    <property type="entry name" value="Glyco_trans_1"/>
</dbReference>
<keyword evidence="3" id="KW-0808">Transferase</keyword>
<keyword evidence="4" id="KW-1133">Transmembrane helix</keyword>
<gene>
    <name evidence="8" type="ORF">A2875_05100</name>
</gene>
<dbReference type="Pfam" id="PF00535">
    <property type="entry name" value="Glycos_transf_2"/>
    <property type="match status" value="1"/>
</dbReference>
<feature type="domain" description="Glycosyltransferase subfamily 4-like N-terminal" evidence="7">
    <location>
        <begin position="1188"/>
        <end position="1350"/>
    </location>
</feature>